<keyword evidence="7" id="KW-1185">Reference proteome</keyword>
<dbReference type="CDD" id="cd13401">
    <property type="entry name" value="Slt70-like"/>
    <property type="match status" value="1"/>
</dbReference>
<evidence type="ECO:0000256" key="1">
    <source>
        <dbReference type="ARBA" id="ARBA00007734"/>
    </source>
</evidence>
<feature type="chain" id="PRO_5047475989" evidence="3">
    <location>
        <begin position="28"/>
        <end position="650"/>
    </location>
</feature>
<evidence type="ECO:0000313" key="7">
    <source>
        <dbReference type="Proteomes" id="UP001500359"/>
    </source>
</evidence>
<protein>
    <submittedName>
        <fullName evidence="6">Lytic transglycosylase Slt</fullName>
    </submittedName>
</protein>
<name>A0ABP3WQ47_9ALTE</name>
<dbReference type="PANTHER" id="PTHR37423:SF5">
    <property type="entry name" value="SOLUBLE LYTIC MUREIN TRANSGLYCOSYLASE"/>
    <property type="match status" value="1"/>
</dbReference>
<dbReference type="Proteomes" id="UP001500359">
    <property type="component" value="Unassembled WGS sequence"/>
</dbReference>
<evidence type="ECO:0000256" key="2">
    <source>
        <dbReference type="ARBA" id="ARBA00022729"/>
    </source>
</evidence>
<dbReference type="PANTHER" id="PTHR37423">
    <property type="entry name" value="SOLUBLE LYTIC MUREIN TRANSGLYCOSYLASE-RELATED"/>
    <property type="match status" value="1"/>
</dbReference>
<proteinExistence type="inferred from homology"/>
<dbReference type="Pfam" id="PF01464">
    <property type="entry name" value="SLT"/>
    <property type="match status" value="1"/>
</dbReference>
<feature type="signal peptide" evidence="3">
    <location>
        <begin position="1"/>
        <end position="27"/>
    </location>
</feature>
<organism evidence="6 7">
    <name type="scientific">Aliiglaciecola litoralis</name>
    <dbReference type="NCBI Taxonomy" id="582857"/>
    <lineage>
        <taxon>Bacteria</taxon>
        <taxon>Pseudomonadati</taxon>
        <taxon>Pseudomonadota</taxon>
        <taxon>Gammaproteobacteria</taxon>
        <taxon>Alteromonadales</taxon>
        <taxon>Alteromonadaceae</taxon>
        <taxon>Aliiglaciecola</taxon>
    </lineage>
</organism>
<dbReference type="InterPro" id="IPR008939">
    <property type="entry name" value="Lytic_TGlycosylase_superhlx_U"/>
</dbReference>
<dbReference type="InterPro" id="IPR008258">
    <property type="entry name" value="Transglycosylase_SLT_dom_1"/>
</dbReference>
<gene>
    <name evidence="6" type="primary">slt</name>
    <name evidence="6" type="ORF">GCM10009114_09710</name>
</gene>
<dbReference type="SUPFAM" id="SSF53955">
    <property type="entry name" value="Lysozyme-like"/>
    <property type="match status" value="1"/>
</dbReference>
<keyword evidence="2 3" id="KW-0732">Signal</keyword>
<reference evidence="7" key="1">
    <citation type="journal article" date="2019" name="Int. J. Syst. Evol. Microbiol.">
        <title>The Global Catalogue of Microorganisms (GCM) 10K type strain sequencing project: providing services to taxonomists for standard genome sequencing and annotation.</title>
        <authorList>
            <consortium name="The Broad Institute Genomics Platform"/>
            <consortium name="The Broad Institute Genome Sequencing Center for Infectious Disease"/>
            <person name="Wu L."/>
            <person name="Ma J."/>
        </authorList>
    </citation>
    <scope>NUCLEOTIDE SEQUENCE [LARGE SCALE GENOMIC DNA]</scope>
    <source>
        <strain evidence="7">JCM 15896</strain>
    </source>
</reference>
<feature type="domain" description="Transglycosylase SLT" evidence="4">
    <location>
        <begin position="494"/>
        <end position="597"/>
    </location>
</feature>
<evidence type="ECO:0000313" key="6">
    <source>
        <dbReference type="EMBL" id="GAA0854344.1"/>
    </source>
</evidence>
<comment type="caution">
    <text evidence="6">The sequence shown here is derived from an EMBL/GenBank/DDBJ whole genome shotgun (WGS) entry which is preliminary data.</text>
</comment>
<dbReference type="Pfam" id="PF14718">
    <property type="entry name" value="SLT_L"/>
    <property type="match status" value="1"/>
</dbReference>
<dbReference type="EMBL" id="BAAAFD010000002">
    <property type="protein sequence ID" value="GAA0854344.1"/>
    <property type="molecule type" value="Genomic_DNA"/>
</dbReference>
<dbReference type="Gene3D" id="1.25.20.10">
    <property type="entry name" value="Bacterial muramidases"/>
    <property type="match status" value="1"/>
</dbReference>
<dbReference type="InterPro" id="IPR037061">
    <property type="entry name" value="Lytic_TGlycoase_superhlx_L_sf"/>
</dbReference>
<dbReference type="InterPro" id="IPR012289">
    <property type="entry name" value="Lytic_TGlycosylase_superhlx_L"/>
</dbReference>
<evidence type="ECO:0000259" key="4">
    <source>
        <dbReference type="Pfam" id="PF01464"/>
    </source>
</evidence>
<feature type="domain" description="Lytic transglycosylase superhelical linker" evidence="5">
    <location>
        <begin position="413"/>
        <end position="479"/>
    </location>
</feature>
<accession>A0ABP3WQ47</accession>
<dbReference type="InterPro" id="IPR023346">
    <property type="entry name" value="Lysozyme-like_dom_sf"/>
</dbReference>
<evidence type="ECO:0000256" key="3">
    <source>
        <dbReference type="SAM" id="SignalP"/>
    </source>
</evidence>
<dbReference type="Gene3D" id="1.10.530.10">
    <property type="match status" value="1"/>
</dbReference>
<comment type="similarity">
    <text evidence="1">Belongs to the transglycosylase Slt family.</text>
</comment>
<dbReference type="SUPFAM" id="SSF48435">
    <property type="entry name" value="Bacterial muramidases"/>
    <property type="match status" value="1"/>
</dbReference>
<dbReference type="Gene3D" id="1.10.1240.20">
    <property type="entry name" value="Lytic transglycosylase, superhelical linker domain"/>
    <property type="match status" value="1"/>
</dbReference>
<sequence length="650" mass="74917">MPVINRRQIVFFVLLILQCVQVTYALAPAGNTDTLEHQRNVFKALENMVVKPNSSEYQRLRDQLEGYPLEPYIEQITLKAYPYLANKDKIDHFLKTYEDTPLDRPLRHKWLYYLMKKNYADLFIEYYKPTSNVELTCQYLTYKLAKQHDVEQIFAQTKQLWVVGKSQPNECDALFSAWARAGHRDEEAILQRLALAADGGTHTLIPYLKSLLPKSKQYLADLWLSVRRSPSKVSTLSRFPKRFPELELDIIQYGVGRLIWRNTDLAIKTWQAALNKYSVSNQRQLATAGKFAVALALSDHEKAGEWLEKASHKNADEQLYRWHLAHLLKSGDWQQVIEVISQMPLDISEGLSAQYWLARAYEQVQASDIANQSYELISGQRHYYGFLASGKLAKKPTIVDKPLSFDEQLLAQVANMPAARRAYELLKLEKYTEARREWFYLQSQLTEQQKLVSAVLADSWSWHDRAIYGFSTTGYLDDIKRRFPMAYSDEVLSNSQANQVDPAWTFAIARRESSFMSDANSSAGARGLMQLLPGTARYLAKKKINTRVLYDPDTNAGYGTQYLRYLLDKMDNNPVLATASYNAGWRRVQQWIPKDKRIAMDVWIETIPYKETRNYVKAVLAYRQIYASQLGQNPPLFSELANMQLGGDVL</sequence>
<evidence type="ECO:0000259" key="5">
    <source>
        <dbReference type="Pfam" id="PF14718"/>
    </source>
</evidence>